<gene>
    <name evidence="2" type="ORF">ACFFSY_19640</name>
</gene>
<name>A0ABV5KVR1_9BACL</name>
<dbReference type="EMBL" id="JBHMDO010000033">
    <property type="protein sequence ID" value="MFB9328147.1"/>
    <property type="molecule type" value="Genomic_DNA"/>
</dbReference>
<dbReference type="Proteomes" id="UP001589747">
    <property type="component" value="Unassembled WGS sequence"/>
</dbReference>
<dbReference type="RefSeq" id="WP_377497169.1">
    <property type="nucleotide sequence ID" value="NZ_JBHMDO010000033.1"/>
</dbReference>
<feature type="region of interest" description="Disordered" evidence="1">
    <location>
        <begin position="38"/>
        <end position="63"/>
    </location>
</feature>
<reference evidence="2 3" key="1">
    <citation type="submission" date="2024-09" db="EMBL/GenBank/DDBJ databases">
        <authorList>
            <person name="Sun Q."/>
            <person name="Mori K."/>
        </authorList>
    </citation>
    <scope>NUCLEOTIDE SEQUENCE [LARGE SCALE GENOMIC DNA]</scope>
    <source>
        <strain evidence="2 3">TISTR 2452</strain>
    </source>
</reference>
<evidence type="ECO:0000313" key="2">
    <source>
        <dbReference type="EMBL" id="MFB9328147.1"/>
    </source>
</evidence>
<keyword evidence="3" id="KW-1185">Reference proteome</keyword>
<protein>
    <submittedName>
        <fullName evidence="2">Uncharacterized protein</fullName>
    </submittedName>
</protein>
<accession>A0ABV5KVR1</accession>
<proteinExistence type="predicted"/>
<evidence type="ECO:0000256" key="1">
    <source>
        <dbReference type="SAM" id="MobiDB-lite"/>
    </source>
</evidence>
<comment type="caution">
    <text evidence="2">The sequence shown here is derived from an EMBL/GenBank/DDBJ whole genome shotgun (WGS) entry which is preliminary data.</text>
</comment>
<evidence type="ECO:0000313" key="3">
    <source>
        <dbReference type="Proteomes" id="UP001589747"/>
    </source>
</evidence>
<sequence length="63" mass="6854">MTQEPKIARGAAKLRIRAIVAPDDQNNADSTKKVFASKTGFQIADPPNVPESQRPSIPDHDNV</sequence>
<organism evidence="2 3">
    <name type="scientific">Paenibacillus aurantiacus</name>
    <dbReference type="NCBI Taxonomy" id="1936118"/>
    <lineage>
        <taxon>Bacteria</taxon>
        <taxon>Bacillati</taxon>
        <taxon>Bacillota</taxon>
        <taxon>Bacilli</taxon>
        <taxon>Bacillales</taxon>
        <taxon>Paenibacillaceae</taxon>
        <taxon>Paenibacillus</taxon>
    </lineage>
</organism>